<dbReference type="EMBL" id="MU032344">
    <property type="protein sequence ID" value="KAF3770146.1"/>
    <property type="molecule type" value="Genomic_DNA"/>
</dbReference>
<dbReference type="OrthoDB" id="330772at2759"/>
<dbReference type="RefSeq" id="XP_040781107.1">
    <property type="nucleotide sequence ID" value="XM_040916385.1"/>
</dbReference>
<feature type="compositionally biased region" description="Basic and acidic residues" evidence="8">
    <location>
        <begin position="236"/>
        <end position="246"/>
    </location>
</feature>
<dbReference type="Pfam" id="PF04696">
    <property type="entry name" value="Pinin_SDK_memA"/>
    <property type="match status" value="1"/>
</dbReference>
<dbReference type="Proteomes" id="UP000803844">
    <property type="component" value="Unassembled WGS sequence"/>
</dbReference>
<dbReference type="GO" id="GO:0006397">
    <property type="term" value="P:mRNA processing"/>
    <property type="evidence" value="ECO:0007669"/>
    <property type="project" value="UniProtKB-KW"/>
</dbReference>
<comment type="caution">
    <text evidence="10">The sequence shown here is derived from an EMBL/GenBank/DDBJ whole genome shotgun (WGS) entry which is preliminary data.</text>
</comment>
<dbReference type="GO" id="GO:0071013">
    <property type="term" value="C:catalytic step 2 spliceosome"/>
    <property type="evidence" value="ECO:0007669"/>
    <property type="project" value="TreeGrafter"/>
</dbReference>
<dbReference type="PANTHER" id="PTHR12707">
    <property type="entry name" value="PINN"/>
    <property type="match status" value="1"/>
</dbReference>
<keyword evidence="11" id="KW-1185">Reference proteome</keyword>
<reference evidence="10" key="1">
    <citation type="journal article" date="2020" name="Phytopathology">
        <title>Genome sequence of the chestnut blight fungus Cryphonectria parasitica EP155: A fundamental resource for an archetypical invasive plant pathogen.</title>
        <authorList>
            <person name="Crouch J.A."/>
            <person name="Dawe A."/>
            <person name="Aerts A."/>
            <person name="Barry K."/>
            <person name="Churchill A.C.L."/>
            <person name="Grimwood J."/>
            <person name="Hillman B."/>
            <person name="Milgroom M.G."/>
            <person name="Pangilinan J."/>
            <person name="Smith M."/>
            <person name="Salamov A."/>
            <person name="Schmutz J."/>
            <person name="Yadav J."/>
            <person name="Grigoriev I.V."/>
            <person name="Nuss D."/>
        </authorList>
    </citation>
    <scope>NUCLEOTIDE SEQUENCE</scope>
    <source>
        <strain evidence="10">EP155</strain>
    </source>
</reference>
<evidence type="ECO:0000313" key="10">
    <source>
        <dbReference type="EMBL" id="KAF3770146.1"/>
    </source>
</evidence>
<feature type="compositionally biased region" description="Basic and acidic residues" evidence="8">
    <location>
        <begin position="72"/>
        <end position="104"/>
    </location>
</feature>
<evidence type="ECO:0000256" key="6">
    <source>
        <dbReference type="ARBA" id="ARBA00023187"/>
    </source>
</evidence>
<keyword evidence="5" id="KW-0804">Transcription</keyword>
<evidence type="ECO:0000313" key="11">
    <source>
        <dbReference type="Proteomes" id="UP000803844"/>
    </source>
</evidence>
<keyword evidence="6" id="KW-0508">mRNA splicing</keyword>
<dbReference type="InterPro" id="IPR006786">
    <property type="entry name" value="Pinin_SDK_MemA"/>
</dbReference>
<dbReference type="PANTHER" id="PTHR12707:SF0">
    <property type="entry name" value="PININ"/>
    <property type="match status" value="1"/>
</dbReference>
<evidence type="ECO:0000256" key="8">
    <source>
        <dbReference type="SAM" id="MobiDB-lite"/>
    </source>
</evidence>
<feature type="compositionally biased region" description="Low complexity" evidence="8">
    <location>
        <begin position="57"/>
        <end position="69"/>
    </location>
</feature>
<feature type="domain" description="Pinin/SDK/MemA protein" evidence="9">
    <location>
        <begin position="44"/>
        <end position="159"/>
    </location>
</feature>
<evidence type="ECO:0000256" key="4">
    <source>
        <dbReference type="ARBA" id="ARBA00023015"/>
    </source>
</evidence>
<evidence type="ECO:0000256" key="1">
    <source>
        <dbReference type="ARBA" id="ARBA00004123"/>
    </source>
</evidence>
<feature type="region of interest" description="Disordered" evidence="8">
    <location>
        <begin position="1"/>
        <end position="104"/>
    </location>
</feature>
<evidence type="ECO:0000256" key="2">
    <source>
        <dbReference type="ARBA" id="ARBA00010386"/>
    </source>
</evidence>
<keyword evidence="7" id="KW-0539">Nucleus</keyword>
<feature type="compositionally biased region" description="Polar residues" evidence="8">
    <location>
        <begin position="209"/>
        <end position="220"/>
    </location>
</feature>
<comment type="similarity">
    <text evidence="2">Belongs to the pinin family.</text>
</comment>
<dbReference type="InterPro" id="IPR039853">
    <property type="entry name" value="Pinin"/>
</dbReference>
<evidence type="ECO:0000256" key="5">
    <source>
        <dbReference type="ARBA" id="ARBA00023163"/>
    </source>
</evidence>
<evidence type="ECO:0000259" key="9">
    <source>
        <dbReference type="Pfam" id="PF04696"/>
    </source>
</evidence>
<protein>
    <recommendedName>
        <fullName evidence="9">Pinin/SDK/MemA protein domain-containing protein</fullName>
    </recommendedName>
</protein>
<keyword evidence="3" id="KW-0507">mRNA processing</keyword>
<dbReference type="GO" id="GO:0008380">
    <property type="term" value="P:RNA splicing"/>
    <property type="evidence" value="ECO:0007669"/>
    <property type="project" value="UniProtKB-KW"/>
</dbReference>
<sequence length="256" mass="29719">MRHGRSPPSGTSRRDSASESSSRKRPEAVLNDKDRNRREGLSREEEKKRGKRLFGGLLSTLSQTTSNSQQKRRQEIEKRQQEKAAKQKIEDDKRRSEGRSKLDKVRKIEQVRFDEQVMNTRHSNMLAMAHSLLTKSEPKLYYRPWKTTQEQQDIIKDQIRDTKAQIEDELQRFRVRKEQRLKDLGVLSPSLEVDATVGEPAVEDDRSRTAAQDESAVSATNDRRHSPATARVPQRTSHEEKDHDEMVEAEEDTVIY</sequence>
<evidence type="ECO:0000256" key="3">
    <source>
        <dbReference type="ARBA" id="ARBA00022664"/>
    </source>
</evidence>
<feature type="region of interest" description="Disordered" evidence="8">
    <location>
        <begin position="194"/>
        <end position="256"/>
    </location>
</feature>
<name>A0A9P4YB78_CRYP1</name>
<dbReference type="AlphaFoldDB" id="A0A9P4YB78"/>
<organism evidence="10 11">
    <name type="scientific">Cryphonectria parasitica (strain ATCC 38755 / EP155)</name>
    <dbReference type="NCBI Taxonomy" id="660469"/>
    <lineage>
        <taxon>Eukaryota</taxon>
        <taxon>Fungi</taxon>
        <taxon>Dikarya</taxon>
        <taxon>Ascomycota</taxon>
        <taxon>Pezizomycotina</taxon>
        <taxon>Sordariomycetes</taxon>
        <taxon>Sordariomycetidae</taxon>
        <taxon>Diaporthales</taxon>
        <taxon>Cryphonectriaceae</taxon>
        <taxon>Cryphonectria-Endothia species complex</taxon>
        <taxon>Cryphonectria</taxon>
    </lineage>
</organism>
<feature type="compositionally biased region" description="Acidic residues" evidence="8">
    <location>
        <begin position="247"/>
        <end position="256"/>
    </location>
</feature>
<dbReference type="GeneID" id="63833514"/>
<proteinExistence type="inferred from homology"/>
<accession>A0A9P4YB78</accession>
<gene>
    <name evidence="10" type="ORF">M406DRAFT_246069</name>
</gene>
<keyword evidence="4" id="KW-0805">Transcription regulation</keyword>
<comment type="subcellular location">
    <subcellularLocation>
        <location evidence="1">Nucleus</location>
    </subcellularLocation>
</comment>
<evidence type="ECO:0000256" key="7">
    <source>
        <dbReference type="ARBA" id="ARBA00023242"/>
    </source>
</evidence>
<feature type="compositionally biased region" description="Basic and acidic residues" evidence="8">
    <location>
        <begin position="12"/>
        <end position="48"/>
    </location>
</feature>